<dbReference type="Pfam" id="PF01722">
    <property type="entry name" value="BolA"/>
    <property type="match status" value="1"/>
</dbReference>
<comment type="similarity">
    <text evidence="1 2">Belongs to the BolA/IbaG family.</text>
</comment>
<gene>
    <name evidence="4" type="ORF">COB20_15680</name>
</gene>
<dbReference type="SUPFAM" id="SSF82657">
    <property type="entry name" value="BolA-like"/>
    <property type="match status" value="1"/>
</dbReference>
<organism evidence="4 5">
    <name type="scientific">SAR86 cluster bacterium</name>
    <dbReference type="NCBI Taxonomy" id="2030880"/>
    <lineage>
        <taxon>Bacteria</taxon>
        <taxon>Pseudomonadati</taxon>
        <taxon>Pseudomonadota</taxon>
        <taxon>Gammaproteobacteria</taxon>
        <taxon>SAR86 cluster</taxon>
    </lineage>
</organism>
<feature type="region of interest" description="Disordered" evidence="3">
    <location>
        <begin position="82"/>
        <end position="101"/>
    </location>
</feature>
<dbReference type="GO" id="GO:0005829">
    <property type="term" value="C:cytosol"/>
    <property type="evidence" value="ECO:0007669"/>
    <property type="project" value="TreeGrafter"/>
</dbReference>
<evidence type="ECO:0000313" key="4">
    <source>
        <dbReference type="EMBL" id="PCI73907.1"/>
    </source>
</evidence>
<dbReference type="PIRSF" id="PIRSF003113">
    <property type="entry name" value="BolA"/>
    <property type="match status" value="1"/>
</dbReference>
<dbReference type="AlphaFoldDB" id="A0A2A4WVS5"/>
<reference evidence="5" key="1">
    <citation type="submission" date="2017-08" db="EMBL/GenBank/DDBJ databases">
        <title>A dynamic microbial community with high functional redundancy inhabits the cold, oxic subseafloor aquifer.</title>
        <authorList>
            <person name="Tully B.J."/>
            <person name="Wheat C.G."/>
            <person name="Glazer B.T."/>
            <person name="Huber J.A."/>
        </authorList>
    </citation>
    <scope>NUCLEOTIDE SEQUENCE [LARGE SCALE GENOMIC DNA]</scope>
</reference>
<dbReference type="InterPro" id="IPR036065">
    <property type="entry name" value="BolA-like_sf"/>
</dbReference>
<protein>
    <submittedName>
        <fullName evidence="4">Transcriptional regulator</fullName>
    </submittedName>
</protein>
<comment type="caution">
    <text evidence="4">The sequence shown here is derived from an EMBL/GenBank/DDBJ whole genome shotgun (WGS) entry which is preliminary data.</text>
</comment>
<dbReference type="PANTHER" id="PTHR46229">
    <property type="entry name" value="BOLA TRANSCRIPTION REGULATOR"/>
    <property type="match status" value="1"/>
</dbReference>
<evidence type="ECO:0000256" key="2">
    <source>
        <dbReference type="RuleBase" id="RU003860"/>
    </source>
</evidence>
<name>A0A2A4WVS5_9GAMM</name>
<dbReference type="PANTHER" id="PTHR46229:SF2">
    <property type="entry name" value="BOLA-LIKE PROTEIN 1"/>
    <property type="match status" value="1"/>
</dbReference>
<dbReference type="EMBL" id="NVUL01000111">
    <property type="protein sequence ID" value="PCI73907.1"/>
    <property type="molecule type" value="Genomic_DNA"/>
</dbReference>
<evidence type="ECO:0000313" key="5">
    <source>
        <dbReference type="Proteomes" id="UP000218767"/>
    </source>
</evidence>
<dbReference type="InterPro" id="IPR002634">
    <property type="entry name" value="BolA"/>
</dbReference>
<dbReference type="Proteomes" id="UP000218767">
    <property type="component" value="Unassembled WGS sequence"/>
</dbReference>
<accession>A0A2A4WVS5</accession>
<dbReference type="GO" id="GO:0006351">
    <property type="term" value="P:DNA-templated transcription"/>
    <property type="evidence" value="ECO:0007669"/>
    <property type="project" value="TreeGrafter"/>
</dbReference>
<sequence>MSVQDTIQAKLSEALQPSMLEVANESHLHGGPATESHFNITAVSASFTDLNLVRRHQAVYKLLQTELAEGVHALAMHLYTEEEWEQRQGTSPTSPDCRGGS</sequence>
<proteinExistence type="inferred from homology"/>
<dbReference type="InterPro" id="IPR050961">
    <property type="entry name" value="BolA/IbaG_stress_morph_reg"/>
</dbReference>
<dbReference type="Gene3D" id="3.30.300.90">
    <property type="entry name" value="BolA-like"/>
    <property type="match status" value="1"/>
</dbReference>
<evidence type="ECO:0000256" key="1">
    <source>
        <dbReference type="ARBA" id="ARBA00005578"/>
    </source>
</evidence>
<evidence type="ECO:0000256" key="3">
    <source>
        <dbReference type="SAM" id="MobiDB-lite"/>
    </source>
</evidence>